<accession>A0AB39Z9I4</accession>
<dbReference type="AlphaFoldDB" id="A0AB39Z9I4"/>
<keyword evidence="1" id="KW-1133">Transmembrane helix</keyword>
<gene>
    <name evidence="4" type="primary">BaraC</name>
</gene>
<keyword evidence="2" id="KW-0732">Signal</keyword>
<dbReference type="Proteomes" id="UP001652628">
    <property type="component" value="Chromosome 2R"/>
</dbReference>
<keyword evidence="1" id="KW-0812">Transmembrane</keyword>
<sequence length="114" mass="12137">MRTTFVLIIFVVSSFLAATNAQQNYDGRNGPHQFGTPGNEIYIRGQNEGPYTVPGVGGTFQNSPASGQHVYTDEQGNTYTHTHSSTTNEMISASSPLGFSAGGVLLLLLSLITI</sequence>
<feature type="signal peptide" evidence="2">
    <location>
        <begin position="1"/>
        <end position="21"/>
    </location>
</feature>
<evidence type="ECO:0000313" key="3">
    <source>
        <dbReference type="Proteomes" id="UP001652628"/>
    </source>
</evidence>
<dbReference type="CTD" id="246528"/>
<feature type="transmembrane region" description="Helical" evidence="1">
    <location>
        <begin position="93"/>
        <end position="112"/>
    </location>
</feature>
<dbReference type="RefSeq" id="XP_016930581.1">
    <property type="nucleotide sequence ID" value="XM_017075092.4"/>
</dbReference>
<reference evidence="4" key="1">
    <citation type="submission" date="2025-08" db="UniProtKB">
        <authorList>
            <consortium name="RefSeq"/>
        </authorList>
    </citation>
    <scope>IDENTIFICATION</scope>
</reference>
<keyword evidence="1" id="KW-0472">Membrane</keyword>
<protein>
    <submittedName>
        <fullName evidence="4">Baramicin A1</fullName>
    </submittedName>
</protein>
<evidence type="ECO:0000313" key="4">
    <source>
        <dbReference type="RefSeq" id="XP_016930581.1"/>
    </source>
</evidence>
<proteinExistence type="predicted"/>
<feature type="chain" id="PRO_5044208388" evidence="2">
    <location>
        <begin position="22"/>
        <end position="114"/>
    </location>
</feature>
<keyword evidence="3" id="KW-1185">Reference proteome</keyword>
<evidence type="ECO:0000256" key="2">
    <source>
        <dbReference type="SAM" id="SignalP"/>
    </source>
</evidence>
<dbReference type="GeneID" id="108010239"/>
<name>A0AB39Z9I4_DROSZ</name>
<evidence type="ECO:0000256" key="1">
    <source>
        <dbReference type="SAM" id="Phobius"/>
    </source>
</evidence>
<organism evidence="3 4">
    <name type="scientific">Drosophila suzukii</name>
    <name type="common">Spotted-wing drosophila fruit fly</name>
    <dbReference type="NCBI Taxonomy" id="28584"/>
    <lineage>
        <taxon>Eukaryota</taxon>
        <taxon>Metazoa</taxon>
        <taxon>Ecdysozoa</taxon>
        <taxon>Arthropoda</taxon>
        <taxon>Hexapoda</taxon>
        <taxon>Insecta</taxon>
        <taxon>Pterygota</taxon>
        <taxon>Neoptera</taxon>
        <taxon>Endopterygota</taxon>
        <taxon>Diptera</taxon>
        <taxon>Brachycera</taxon>
        <taxon>Muscomorpha</taxon>
        <taxon>Ephydroidea</taxon>
        <taxon>Drosophilidae</taxon>
        <taxon>Drosophila</taxon>
        <taxon>Sophophora</taxon>
    </lineage>
</organism>